<proteinExistence type="predicted"/>
<dbReference type="OrthoDB" id="3884315at2759"/>
<reference evidence="2" key="1">
    <citation type="journal article" date="2020" name="Stud. Mycol.">
        <title>101 Dothideomycetes genomes: a test case for predicting lifestyles and emergence of pathogens.</title>
        <authorList>
            <person name="Haridas S."/>
            <person name="Albert R."/>
            <person name="Binder M."/>
            <person name="Bloem J."/>
            <person name="Labutti K."/>
            <person name="Salamov A."/>
            <person name="Andreopoulos B."/>
            <person name="Baker S."/>
            <person name="Barry K."/>
            <person name="Bills G."/>
            <person name="Bluhm B."/>
            <person name="Cannon C."/>
            <person name="Castanera R."/>
            <person name="Culley D."/>
            <person name="Daum C."/>
            <person name="Ezra D."/>
            <person name="Gonzalez J."/>
            <person name="Henrissat B."/>
            <person name="Kuo A."/>
            <person name="Liang C."/>
            <person name="Lipzen A."/>
            <person name="Lutzoni F."/>
            <person name="Magnuson J."/>
            <person name="Mondo S."/>
            <person name="Nolan M."/>
            <person name="Ohm R."/>
            <person name="Pangilinan J."/>
            <person name="Park H.-J."/>
            <person name="Ramirez L."/>
            <person name="Alfaro M."/>
            <person name="Sun H."/>
            <person name="Tritt A."/>
            <person name="Yoshinaga Y."/>
            <person name="Zwiers L.-H."/>
            <person name="Turgeon B."/>
            <person name="Goodwin S."/>
            <person name="Spatafora J."/>
            <person name="Crous P."/>
            <person name="Grigoriev I."/>
        </authorList>
    </citation>
    <scope>NUCLEOTIDE SEQUENCE</scope>
    <source>
        <strain evidence="2">CBS 121167</strain>
    </source>
</reference>
<dbReference type="AlphaFoldDB" id="A0A6A6BG33"/>
<evidence type="ECO:0000256" key="1">
    <source>
        <dbReference type="SAM" id="MobiDB-lite"/>
    </source>
</evidence>
<evidence type="ECO:0000313" key="2">
    <source>
        <dbReference type="EMBL" id="KAF2143112.1"/>
    </source>
</evidence>
<name>A0A6A6BG33_9PEZI</name>
<accession>A0A6A6BG33</accession>
<evidence type="ECO:0000313" key="3">
    <source>
        <dbReference type="Proteomes" id="UP000799438"/>
    </source>
</evidence>
<sequence>MTYYEESENLAEIIQLATMLDRRRLQRGWDKQANTSRSLRPRHTQEGGDAMELDSLSRDNKDKSKKGKGNRKANNKWTDQQKERFNKNLYIHCGDK</sequence>
<dbReference type="GeneID" id="54302631"/>
<dbReference type="Proteomes" id="UP000799438">
    <property type="component" value="Unassembled WGS sequence"/>
</dbReference>
<keyword evidence="3" id="KW-1185">Reference proteome</keyword>
<dbReference type="EMBL" id="ML995483">
    <property type="protein sequence ID" value="KAF2143112.1"/>
    <property type="molecule type" value="Genomic_DNA"/>
</dbReference>
<protein>
    <submittedName>
        <fullName evidence="2">Uncharacterized protein</fullName>
    </submittedName>
</protein>
<gene>
    <name evidence="2" type="ORF">K452DRAFT_331785</name>
</gene>
<feature type="compositionally biased region" description="Basic residues" evidence="1">
    <location>
        <begin position="63"/>
        <end position="74"/>
    </location>
</feature>
<feature type="region of interest" description="Disordered" evidence="1">
    <location>
        <begin position="28"/>
        <end position="84"/>
    </location>
</feature>
<organism evidence="2 3">
    <name type="scientific">Aplosporella prunicola CBS 121167</name>
    <dbReference type="NCBI Taxonomy" id="1176127"/>
    <lineage>
        <taxon>Eukaryota</taxon>
        <taxon>Fungi</taxon>
        <taxon>Dikarya</taxon>
        <taxon>Ascomycota</taxon>
        <taxon>Pezizomycotina</taxon>
        <taxon>Dothideomycetes</taxon>
        <taxon>Dothideomycetes incertae sedis</taxon>
        <taxon>Botryosphaeriales</taxon>
        <taxon>Aplosporellaceae</taxon>
        <taxon>Aplosporella</taxon>
    </lineage>
</organism>
<dbReference type="RefSeq" id="XP_033398824.1">
    <property type="nucleotide sequence ID" value="XM_033545135.1"/>
</dbReference>